<dbReference type="SUPFAM" id="SSF55073">
    <property type="entry name" value="Nucleotide cyclase"/>
    <property type="match status" value="1"/>
</dbReference>
<accession>A0ABV9NJ38</accession>
<dbReference type="CDD" id="cd01949">
    <property type="entry name" value="GGDEF"/>
    <property type="match status" value="1"/>
</dbReference>
<dbReference type="Gene3D" id="3.30.70.270">
    <property type="match status" value="1"/>
</dbReference>
<dbReference type="PROSITE" id="PS50887">
    <property type="entry name" value="GGDEF"/>
    <property type="match status" value="1"/>
</dbReference>
<dbReference type="GO" id="GO:0052621">
    <property type="term" value="F:diguanylate cyclase activity"/>
    <property type="evidence" value="ECO:0007669"/>
    <property type="project" value="UniProtKB-EC"/>
</dbReference>
<keyword evidence="2" id="KW-0472">Membrane</keyword>
<dbReference type="NCBIfam" id="TIGR00254">
    <property type="entry name" value="GGDEF"/>
    <property type="match status" value="1"/>
</dbReference>
<keyword evidence="2" id="KW-0812">Transmembrane</keyword>
<dbReference type="Proteomes" id="UP001595892">
    <property type="component" value="Unassembled WGS sequence"/>
</dbReference>
<dbReference type="PANTHER" id="PTHR45138">
    <property type="entry name" value="REGULATORY COMPONENTS OF SENSORY TRANSDUCTION SYSTEM"/>
    <property type="match status" value="1"/>
</dbReference>
<keyword evidence="5" id="KW-0548">Nucleotidyltransferase</keyword>
<feature type="signal peptide" evidence="3">
    <location>
        <begin position="1"/>
        <end position="21"/>
    </location>
</feature>
<dbReference type="SMART" id="SM00267">
    <property type="entry name" value="GGDEF"/>
    <property type="match status" value="1"/>
</dbReference>
<reference evidence="6" key="1">
    <citation type="journal article" date="2019" name="Int. J. Syst. Evol. Microbiol.">
        <title>The Global Catalogue of Microorganisms (GCM) 10K type strain sequencing project: providing services to taxonomists for standard genome sequencing and annotation.</title>
        <authorList>
            <consortium name="The Broad Institute Genomics Platform"/>
            <consortium name="The Broad Institute Genome Sequencing Center for Infectious Disease"/>
            <person name="Wu L."/>
            <person name="Ma J."/>
        </authorList>
    </citation>
    <scope>NUCLEOTIDE SEQUENCE [LARGE SCALE GENOMIC DNA]</scope>
    <source>
        <strain evidence="6">CGMCC 1.13574</strain>
    </source>
</reference>
<evidence type="ECO:0000313" key="6">
    <source>
        <dbReference type="Proteomes" id="UP001595892"/>
    </source>
</evidence>
<comment type="caution">
    <text evidence="5">The sequence shown here is derived from an EMBL/GenBank/DDBJ whole genome shotgun (WGS) entry which is preliminary data.</text>
</comment>
<evidence type="ECO:0000256" key="2">
    <source>
        <dbReference type="SAM" id="Phobius"/>
    </source>
</evidence>
<feature type="transmembrane region" description="Helical" evidence="2">
    <location>
        <begin position="281"/>
        <end position="305"/>
    </location>
</feature>
<evidence type="ECO:0000313" key="5">
    <source>
        <dbReference type="EMBL" id="MFC4728296.1"/>
    </source>
</evidence>
<dbReference type="RefSeq" id="WP_377004324.1">
    <property type="nucleotide sequence ID" value="NZ_JBHSGG010000024.1"/>
</dbReference>
<evidence type="ECO:0000259" key="4">
    <source>
        <dbReference type="PROSITE" id="PS50887"/>
    </source>
</evidence>
<dbReference type="InterPro" id="IPR043128">
    <property type="entry name" value="Rev_trsase/Diguanyl_cyclase"/>
</dbReference>
<keyword evidence="5" id="KW-0808">Transferase</keyword>
<dbReference type="InterPro" id="IPR000160">
    <property type="entry name" value="GGDEF_dom"/>
</dbReference>
<sequence length="562" mass="59186">MRRSRMWGRALWVLLCTAVCAGPTAAQVPYLLVGEPAQARQIPAQCEETYRDGPRQEVLIPAPPSGWSGAPQAVNVLNVAHSAVVIEHGDRRVCGILRDARTLDSRFTAGVGTVLTPPEGDTAPVRVSFAPPVLRAWPPNVHIGVPAQVQGADSMRFAIRVACIAIIVSLAFSAFLTFVGSRERAFLAYAGFALVFAFWLALLCGLTGYPRPWFEMAGLEPWLLVSLSLPIVYGVLHVLAKLSGLEHLWPRARALTGATAWAVLLVATVAVLLLPHAALPAVALGAEAFLLLACLAAAAVAVVSIARGRYRAVSALACALPFLLLAVASVAGPPAALRYKVEAMMLAGTLCLTIAVLNLQLRLGSLRRQRDAMQVLADTDALTGLANRRAALRELPGMLDAARDGGAPLAIAFLDVDHFKHINDGYGHEIGDRVLVEVAHRLRDGIRASDRIARMGGEEFLVVMPGAPPAAARQRLEALRGRMAAVGPALGCPDLEVTISAGLAHLGDSDGSVAQLLRMADDAMYGAKRAGRNRVVEAVPMPDGATALRGAAGEGAAPPLGP</sequence>
<name>A0ABV9NJ38_9GAMM</name>
<proteinExistence type="predicted"/>
<feature type="transmembrane region" description="Helical" evidence="2">
    <location>
        <begin position="157"/>
        <end position="179"/>
    </location>
</feature>
<keyword evidence="2" id="KW-1133">Transmembrane helix</keyword>
<evidence type="ECO:0000256" key="1">
    <source>
        <dbReference type="ARBA" id="ARBA00012528"/>
    </source>
</evidence>
<dbReference type="Pfam" id="PF00990">
    <property type="entry name" value="GGDEF"/>
    <property type="match status" value="1"/>
</dbReference>
<feature type="domain" description="GGDEF" evidence="4">
    <location>
        <begin position="407"/>
        <end position="540"/>
    </location>
</feature>
<dbReference type="InterPro" id="IPR050469">
    <property type="entry name" value="Diguanylate_Cyclase"/>
</dbReference>
<feature type="chain" id="PRO_5047185613" description="diguanylate cyclase" evidence="3">
    <location>
        <begin position="22"/>
        <end position="562"/>
    </location>
</feature>
<keyword evidence="6" id="KW-1185">Reference proteome</keyword>
<feature type="transmembrane region" description="Helical" evidence="2">
    <location>
        <begin position="252"/>
        <end position="275"/>
    </location>
</feature>
<dbReference type="InterPro" id="IPR029787">
    <property type="entry name" value="Nucleotide_cyclase"/>
</dbReference>
<feature type="transmembrane region" description="Helical" evidence="2">
    <location>
        <begin position="343"/>
        <end position="361"/>
    </location>
</feature>
<feature type="transmembrane region" description="Helical" evidence="2">
    <location>
        <begin position="312"/>
        <end position="331"/>
    </location>
</feature>
<evidence type="ECO:0000256" key="3">
    <source>
        <dbReference type="SAM" id="SignalP"/>
    </source>
</evidence>
<feature type="transmembrane region" description="Helical" evidence="2">
    <location>
        <begin position="186"/>
        <end position="209"/>
    </location>
</feature>
<dbReference type="EMBL" id="JBHSGG010000024">
    <property type="protein sequence ID" value="MFC4728296.1"/>
    <property type="molecule type" value="Genomic_DNA"/>
</dbReference>
<feature type="transmembrane region" description="Helical" evidence="2">
    <location>
        <begin position="221"/>
        <end position="240"/>
    </location>
</feature>
<dbReference type="EC" id="2.7.7.65" evidence="1"/>
<organism evidence="5 6">
    <name type="scientific">Coralloluteibacterium thermophilum</name>
    <dbReference type="NCBI Taxonomy" id="2707049"/>
    <lineage>
        <taxon>Bacteria</taxon>
        <taxon>Pseudomonadati</taxon>
        <taxon>Pseudomonadota</taxon>
        <taxon>Gammaproteobacteria</taxon>
        <taxon>Lysobacterales</taxon>
        <taxon>Lysobacteraceae</taxon>
        <taxon>Coralloluteibacterium</taxon>
    </lineage>
</organism>
<gene>
    <name evidence="5" type="ORF">ACFO3Q_08950</name>
</gene>
<dbReference type="PANTHER" id="PTHR45138:SF24">
    <property type="entry name" value="DIGUANYLATE CYCLASE DGCC-RELATED"/>
    <property type="match status" value="1"/>
</dbReference>
<protein>
    <recommendedName>
        <fullName evidence="1">diguanylate cyclase</fullName>
        <ecNumber evidence="1">2.7.7.65</ecNumber>
    </recommendedName>
</protein>
<keyword evidence="3" id="KW-0732">Signal</keyword>